<dbReference type="KEGG" id="poj:PtoMrB4_41370"/>
<dbReference type="AlphaFoldDB" id="A0A679GSI8"/>
<reference evidence="1 2" key="1">
    <citation type="journal article" date="2020" name="Microbiol. Resour. Announc.">
        <title>Complete genome sequence of Pseudomonas otitidis strain MrB4, isolated from Lake Biwa in Japan.</title>
        <authorList>
            <person name="Miyazaki K."/>
            <person name="Hase E."/>
            <person name="Maruya T."/>
        </authorList>
    </citation>
    <scope>NUCLEOTIDE SEQUENCE [LARGE SCALE GENOMIC DNA]</scope>
    <source>
        <strain evidence="1 2">MrB4</strain>
    </source>
</reference>
<accession>A0A679GSI8</accession>
<dbReference type="GeneID" id="57399354"/>
<sequence length="83" mass="9074">MGVKREKLIADAWNAHTHGVLEGKPETYVKLNLREAIQEALHGNCDPEEIADIKNQIVPLAVGADVDMDALDELQSRASQAPD</sequence>
<evidence type="ECO:0000313" key="1">
    <source>
        <dbReference type="EMBL" id="BCA30160.1"/>
    </source>
</evidence>
<dbReference type="RefSeq" id="WP_172434367.1">
    <property type="nucleotide sequence ID" value="NZ_AP022642.1"/>
</dbReference>
<gene>
    <name evidence="1" type="ORF">PtoMrB4_41370</name>
</gene>
<dbReference type="EMBL" id="AP022642">
    <property type="protein sequence ID" value="BCA30160.1"/>
    <property type="molecule type" value="Genomic_DNA"/>
</dbReference>
<dbReference type="Proteomes" id="UP000501237">
    <property type="component" value="Chromosome"/>
</dbReference>
<organism evidence="1 2">
    <name type="scientific">Metapseudomonas otitidis</name>
    <dbReference type="NCBI Taxonomy" id="319939"/>
    <lineage>
        <taxon>Bacteria</taxon>
        <taxon>Pseudomonadati</taxon>
        <taxon>Pseudomonadota</taxon>
        <taxon>Gammaproteobacteria</taxon>
        <taxon>Pseudomonadales</taxon>
        <taxon>Pseudomonadaceae</taxon>
        <taxon>Metapseudomonas</taxon>
    </lineage>
</organism>
<proteinExistence type="predicted"/>
<evidence type="ECO:0000313" key="2">
    <source>
        <dbReference type="Proteomes" id="UP000501237"/>
    </source>
</evidence>
<name>A0A679GSI8_9GAMM</name>
<protein>
    <submittedName>
        <fullName evidence="1">Uncharacterized protein</fullName>
    </submittedName>
</protein>